<evidence type="ECO:0000313" key="1">
    <source>
        <dbReference type="EMBL" id="XCI77565.1"/>
    </source>
</evidence>
<gene>
    <name evidence="1" type="ORF">LDCGVIBL_CDS0207</name>
</gene>
<proteinExistence type="predicted"/>
<accession>A0AAU8HY83</accession>
<organism evidence="1">
    <name type="scientific">Rhizobium phage LG08</name>
    <dbReference type="NCBI Taxonomy" id="3129229"/>
    <lineage>
        <taxon>Viruses</taxon>
        <taxon>Duplodnaviria</taxon>
        <taxon>Heunggongvirae</taxon>
        <taxon>Uroviricota</taxon>
        <taxon>Caudoviricetes</taxon>
    </lineage>
</organism>
<reference evidence="1" key="1">
    <citation type="submission" date="2024-03" db="EMBL/GenBank/DDBJ databases">
        <authorList>
            <person name="Chantapakul B."/>
            <person name="Wang S."/>
        </authorList>
    </citation>
    <scope>NUCLEOTIDE SEQUENCE</scope>
</reference>
<sequence length="164" mass="17906">MEIEMDAMDISSSADSLAVLMASGVPEIKFDEEGTFTLTISEDDPEDVKDIKKSVEFTINTAQEMIVVLKRFAVQTGNAKFFDSINSFLLTINGSIGKLVDMKKASQAMKALPKADQIIQTNIQNNFAEPVNTEVKPMTAKEALKIAMNSQPEIIDVTPKGESS</sequence>
<name>A0AAU8HY83_9CAUD</name>
<protein>
    <submittedName>
        <fullName evidence="1">Terminase small subunit</fullName>
    </submittedName>
</protein>
<dbReference type="EMBL" id="PP429226">
    <property type="protein sequence ID" value="XCI77565.1"/>
    <property type="molecule type" value="Genomic_DNA"/>
</dbReference>